<sequence>MGNVFLFPAFSFGIQTVAAHLPTDQSSKTVFSPPLSLGERVWHEEVSWPNHERPVKVPASERYQSAHDSVWNARLLARRRPGDRNDPFFPTLPPGVLHHVPSRAHRETASVVRARATVCVQGTGCDTANIDDPQRRLVCVGRSGP</sequence>
<protein>
    <recommendedName>
        <fullName evidence="4">Secreted protein</fullName>
    </recommendedName>
</protein>
<evidence type="ECO:0000313" key="2">
    <source>
        <dbReference type="EMBL" id="KAJ8379166.1"/>
    </source>
</evidence>
<proteinExistence type="predicted"/>
<evidence type="ECO:0000256" key="1">
    <source>
        <dbReference type="SAM" id="SignalP"/>
    </source>
</evidence>
<keyword evidence="3" id="KW-1185">Reference proteome</keyword>
<reference evidence="2" key="1">
    <citation type="journal article" date="2023" name="Science">
        <title>Genome structures resolve the early diversification of teleost fishes.</title>
        <authorList>
            <person name="Parey E."/>
            <person name="Louis A."/>
            <person name="Montfort J."/>
            <person name="Bouchez O."/>
            <person name="Roques C."/>
            <person name="Iampietro C."/>
            <person name="Lluch J."/>
            <person name="Castinel A."/>
            <person name="Donnadieu C."/>
            <person name="Desvignes T."/>
            <person name="Floi Bucao C."/>
            <person name="Jouanno E."/>
            <person name="Wen M."/>
            <person name="Mejri S."/>
            <person name="Dirks R."/>
            <person name="Jansen H."/>
            <person name="Henkel C."/>
            <person name="Chen W.J."/>
            <person name="Zahm M."/>
            <person name="Cabau C."/>
            <person name="Klopp C."/>
            <person name="Thompson A.W."/>
            <person name="Robinson-Rechavi M."/>
            <person name="Braasch I."/>
            <person name="Lecointre G."/>
            <person name="Bobe J."/>
            <person name="Postlethwait J.H."/>
            <person name="Berthelot C."/>
            <person name="Roest Crollius H."/>
            <person name="Guiguen Y."/>
        </authorList>
    </citation>
    <scope>NUCLEOTIDE SEQUENCE</scope>
    <source>
        <strain evidence="2">NC1722</strain>
    </source>
</reference>
<evidence type="ECO:0008006" key="4">
    <source>
        <dbReference type="Google" id="ProtNLM"/>
    </source>
</evidence>
<dbReference type="AlphaFoldDB" id="A0AAD7RFK1"/>
<organism evidence="2 3">
    <name type="scientific">Aldrovandia affinis</name>
    <dbReference type="NCBI Taxonomy" id="143900"/>
    <lineage>
        <taxon>Eukaryota</taxon>
        <taxon>Metazoa</taxon>
        <taxon>Chordata</taxon>
        <taxon>Craniata</taxon>
        <taxon>Vertebrata</taxon>
        <taxon>Euteleostomi</taxon>
        <taxon>Actinopterygii</taxon>
        <taxon>Neopterygii</taxon>
        <taxon>Teleostei</taxon>
        <taxon>Notacanthiformes</taxon>
        <taxon>Halosauridae</taxon>
        <taxon>Aldrovandia</taxon>
    </lineage>
</organism>
<gene>
    <name evidence="2" type="ORF">AAFF_G00230780</name>
</gene>
<evidence type="ECO:0000313" key="3">
    <source>
        <dbReference type="Proteomes" id="UP001221898"/>
    </source>
</evidence>
<dbReference type="Proteomes" id="UP001221898">
    <property type="component" value="Unassembled WGS sequence"/>
</dbReference>
<accession>A0AAD7RFK1</accession>
<keyword evidence="1" id="KW-0732">Signal</keyword>
<dbReference type="EMBL" id="JAINUG010000300">
    <property type="protein sequence ID" value="KAJ8379166.1"/>
    <property type="molecule type" value="Genomic_DNA"/>
</dbReference>
<feature type="chain" id="PRO_5041956249" description="Secreted protein" evidence="1">
    <location>
        <begin position="20"/>
        <end position="145"/>
    </location>
</feature>
<comment type="caution">
    <text evidence="2">The sequence shown here is derived from an EMBL/GenBank/DDBJ whole genome shotgun (WGS) entry which is preliminary data.</text>
</comment>
<feature type="signal peptide" evidence="1">
    <location>
        <begin position="1"/>
        <end position="19"/>
    </location>
</feature>
<name>A0AAD7RFK1_9TELE</name>